<dbReference type="Proteomes" id="UP000321513">
    <property type="component" value="Unassembled WGS sequence"/>
</dbReference>
<dbReference type="InterPro" id="IPR005115">
    <property type="entry name" value="Gly_transporter"/>
</dbReference>
<dbReference type="Pfam" id="PF03458">
    <property type="entry name" value="Gly_transporter"/>
    <property type="match status" value="1"/>
</dbReference>
<evidence type="ECO:0000313" key="10">
    <source>
        <dbReference type="Proteomes" id="UP000321513"/>
    </source>
</evidence>
<dbReference type="PANTHER" id="PTHR30506:SF3">
    <property type="entry name" value="UPF0126 INNER MEMBRANE PROTEIN YADS-RELATED"/>
    <property type="match status" value="1"/>
</dbReference>
<comment type="caution">
    <text evidence="9">The sequence shown here is derived from an EMBL/GenBank/DDBJ whole genome shotgun (WGS) entry which is preliminary data.</text>
</comment>
<evidence type="ECO:0000256" key="4">
    <source>
        <dbReference type="ARBA" id="ARBA00022692"/>
    </source>
</evidence>
<protein>
    <recommendedName>
        <fullName evidence="8">Glycine transporter domain-containing protein</fullName>
    </recommendedName>
</protein>
<evidence type="ECO:0000256" key="7">
    <source>
        <dbReference type="SAM" id="Phobius"/>
    </source>
</evidence>
<keyword evidence="5 7" id="KW-1133">Transmembrane helix</keyword>
<feature type="transmembrane region" description="Helical" evidence="7">
    <location>
        <begin position="66"/>
        <end position="85"/>
    </location>
</feature>
<gene>
    <name evidence="9" type="ORF">SAE01_47520</name>
</gene>
<keyword evidence="4 7" id="KW-0812">Transmembrane</keyword>
<dbReference type="AlphaFoldDB" id="A0A512BJX0"/>
<evidence type="ECO:0000256" key="2">
    <source>
        <dbReference type="ARBA" id="ARBA00008193"/>
    </source>
</evidence>
<organism evidence="9 10">
    <name type="scientific">Segetibacter aerophilus</name>
    <dbReference type="NCBI Taxonomy" id="670293"/>
    <lineage>
        <taxon>Bacteria</taxon>
        <taxon>Pseudomonadati</taxon>
        <taxon>Bacteroidota</taxon>
        <taxon>Chitinophagia</taxon>
        <taxon>Chitinophagales</taxon>
        <taxon>Chitinophagaceae</taxon>
        <taxon>Segetibacter</taxon>
    </lineage>
</organism>
<dbReference type="RefSeq" id="WP_246113327.1">
    <property type="nucleotide sequence ID" value="NZ_BJYT01000048.1"/>
</dbReference>
<keyword evidence="6 7" id="KW-0472">Membrane</keyword>
<comment type="subcellular location">
    <subcellularLocation>
        <location evidence="1">Cell membrane</location>
        <topology evidence="1">Multi-pass membrane protein</topology>
    </subcellularLocation>
</comment>
<dbReference type="PANTHER" id="PTHR30506">
    <property type="entry name" value="INNER MEMBRANE PROTEIN"/>
    <property type="match status" value="1"/>
</dbReference>
<keyword evidence="3" id="KW-1003">Cell membrane</keyword>
<evidence type="ECO:0000256" key="6">
    <source>
        <dbReference type="ARBA" id="ARBA00023136"/>
    </source>
</evidence>
<dbReference type="GO" id="GO:0005886">
    <property type="term" value="C:plasma membrane"/>
    <property type="evidence" value="ECO:0007669"/>
    <property type="project" value="UniProtKB-SubCell"/>
</dbReference>
<reference evidence="9 10" key="1">
    <citation type="submission" date="2019-07" db="EMBL/GenBank/DDBJ databases">
        <title>Whole genome shotgun sequence of Segetibacter aerophilus NBRC 106135.</title>
        <authorList>
            <person name="Hosoyama A."/>
            <person name="Uohara A."/>
            <person name="Ohji S."/>
            <person name="Ichikawa N."/>
        </authorList>
    </citation>
    <scope>NUCLEOTIDE SEQUENCE [LARGE SCALE GENOMIC DNA]</scope>
    <source>
        <strain evidence="9 10">NBRC 106135</strain>
    </source>
</reference>
<evidence type="ECO:0000256" key="3">
    <source>
        <dbReference type="ARBA" id="ARBA00022475"/>
    </source>
</evidence>
<feature type="transmembrane region" description="Helical" evidence="7">
    <location>
        <begin position="32"/>
        <end position="54"/>
    </location>
</feature>
<evidence type="ECO:0000313" key="9">
    <source>
        <dbReference type="EMBL" id="GEO12256.1"/>
    </source>
</evidence>
<sequence>MELPFISIIDILGTFSFAVAGAFAAMEKKLDLFGVLIISFATAIGGGTIRDLLIGRLPVAWLTNSTAIWVILIGASSSPVFFFVAEKICANVILLRCNGTWAIYYGGDTSRY</sequence>
<feature type="transmembrane region" description="Helical" evidence="7">
    <location>
        <begin position="6"/>
        <end position="25"/>
    </location>
</feature>
<dbReference type="EMBL" id="BJYT01000048">
    <property type="protein sequence ID" value="GEO12256.1"/>
    <property type="molecule type" value="Genomic_DNA"/>
</dbReference>
<evidence type="ECO:0000256" key="1">
    <source>
        <dbReference type="ARBA" id="ARBA00004651"/>
    </source>
</evidence>
<feature type="domain" description="Glycine transporter" evidence="8">
    <location>
        <begin position="8"/>
        <end position="76"/>
    </location>
</feature>
<name>A0A512BJX0_9BACT</name>
<accession>A0A512BJX0</accession>
<keyword evidence="10" id="KW-1185">Reference proteome</keyword>
<evidence type="ECO:0000259" key="8">
    <source>
        <dbReference type="Pfam" id="PF03458"/>
    </source>
</evidence>
<proteinExistence type="inferred from homology"/>
<comment type="similarity">
    <text evidence="2">Belongs to the UPF0126 family.</text>
</comment>
<evidence type="ECO:0000256" key="5">
    <source>
        <dbReference type="ARBA" id="ARBA00022989"/>
    </source>
</evidence>